<keyword evidence="5" id="KW-1185">Reference proteome</keyword>
<dbReference type="SMART" id="SM00047">
    <property type="entry name" value="LYZ2"/>
    <property type="match status" value="1"/>
</dbReference>
<proteinExistence type="inferred from homology"/>
<gene>
    <name evidence="4" type="ORF">ABID28_001632</name>
</gene>
<evidence type="ECO:0000313" key="4">
    <source>
        <dbReference type="EMBL" id="MET3634971.1"/>
    </source>
</evidence>
<dbReference type="Gene3D" id="1.10.530.10">
    <property type="match status" value="1"/>
</dbReference>
<dbReference type="InterPro" id="IPR051056">
    <property type="entry name" value="Glycosyl_Hydrolase_73"/>
</dbReference>
<name>A0ABV2JGS4_9STRE</name>
<dbReference type="PANTHER" id="PTHR33308:SF9">
    <property type="entry name" value="PEPTIDOGLYCAN HYDROLASE FLGJ"/>
    <property type="match status" value="1"/>
</dbReference>
<comment type="similarity">
    <text evidence="1">Belongs to the glycosyl hydrolase 73 family.</text>
</comment>
<sequence length="192" mass="21051">MKKTKCLLAFVLLTIFSSLCLVFLFSKNKDLKVSGYDYNQVTINFIHTIGEDAKAIADAYGLYPSVMIAQAVLESQSGQSGLAVSDHNLFGIKGDYNGASVTMKTWEDDGEGNAYTIDAVFRSYPSVSESLEDYAVLLTTSPYYTGTWRINTVSYHDATAALTGTYATDTQYGEKLNALIESYGLTVYDDLP</sequence>
<feature type="domain" description="Mannosyl-glycoprotein endo-beta-N-acetylglucosamidase-like" evidence="3">
    <location>
        <begin position="29"/>
        <end position="189"/>
    </location>
</feature>
<organism evidence="4 5">
    <name type="scientific">Streptococcus porcorum</name>
    <dbReference type="NCBI Taxonomy" id="701526"/>
    <lineage>
        <taxon>Bacteria</taxon>
        <taxon>Bacillati</taxon>
        <taxon>Bacillota</taxon>
        <taxon>Bacilli</taxon>
        <taxon>Lactobacillales</taxon>
        <taxon>Streptococcaceae</taxon>
        <taxon>Streptococcus</taxon>
    </lineage>
</organism>
<dbReference type="InterPro" id="IPR002901">
    <property type="entry name" value="MGlyc_endo_b_GlcNAc-like_dom"/>
</dbReference>
<protein>
    <submittedName>
        <fullName evidence="4">Flagellum-specific peptidoglycan hydrolase FlgJ</fullName>
    </submittedName>
</protein>
<keyword evidence="2 4" id="KW-0378">Hydrolase</keyword>
<evidence type="ECO:0000259" key="3">
    <source>
        <dbReference type="SMART" id="SM00047"/>
    </source>
</evidence>
<comment type="caution">
    <text evidence="4">The sequence shown here is derived from an EMBL/GenBank/DDBJ whole genome shotgun (WGS) entry which is preliminary data.</text>
</comment>
<dbReference type="EMBL" id="JBEPLN010000033">
    <property type="protein sequence ID" value="MET3634971.1"/>
    <property type="molecule type" value="Genomic_DNA"/>
</dbReference>
<evidence type="ECO:0000256" key="1">
    <source>
        <dbReference type="ARBA" id="ARBA00010266"/>
    </source>
</evidence>
<dbReference type="Gene3D" id="4.10.80.30">
    <property type="entry name" value="DNA polymerase, domain 6"/>
    <property type="match status" value="1"/>
</dbReference>
<dbReference type="GO" id="GO:0016787">
    <property type="term" value="F:hydrolase activity"/>
    <property type="evidence" value="ECO:0007669"/>
    <property type="project" value="UniProtKB-KW"/>
</dbReference>
<accession>A0ABV2JGS4</accession>
<dbReference type="Proteomes" id="UP001549037">
    <property type="component" value="Unassembled WGS sequence"/>
</dbReference>
<evidence type="ECO:0000256" key="2">
    <source>
        <dbReference type="ARBA" id="ARBA00022801"/>
    </source>
</evidence>
<dbReference type="Pfam" id="PF01832">
    <property type="entry name" value="Glucosaminidase"/>
    <property type="match status" value="1"/>
</dbReference>
<dbReference type="RefSeq" id="WP_354369700.1">
    <property type="nucleotide sequence ID" value="NZ_JBEPLN010000033.1"/>
</dbReference>
<evidence type="ECO:0000313" key="5">
    <source>
        <dbReference type="Proteomes" id="UP001549037"/>
    </source>
</evidence>
<reference evidence="4 5" key="1">
    <citation type="submission" date="2024-06" db="EMBL/GenBank/DDBJ databases">
        <title>Genomic Encyclopedia of Type Strains, Phase IV (KMG-IV): sequencing the most valuable type-strain genomes for metagenomic binning, comparative biology and taxonomic classification.</title>
        <authorList>
            <person name="Goeker M."/>
        </authorList>
    </citation>
    <scope>NUCLEOTIDE SEQUENCE [LARGE SCALE GENOMIC DNA]</scope>
    <source>
        <strain evidence="4 5">DSM 28302</strain>
    </source>
</reference>
<dbReference type="PANTHER" id="PTHR33308">
    <property type="entry name" value="PEPTIDOGLYCAN HYDROLASE FLGJ"/>
    <property type="match status" value="1"/>
</dbReference>